<dbReference type="InterPro" id="IPR002634">
    <property type="entry name" value="BolA"/>
</dbReference>
<dbReference type="SUPFAM" id="SSF82657">
    <property type="entry name" value="BolA-like"/>
    <property type="match status" value="1"/>
</dbReference>
<protein>
    <submittedName>
        <fullName evidence="2">Uncharacterized protein</fullName>
    </submittedName>
</protein>
<dbReference type="Pfam" id="PF01722">
    <property type="entry name" value="BolA"/>
    <property type="match status" value="1"/>
</dbReference>
<dbReference type="AlphaFoldDB" id="A0A7D9DBH8"/>
<dbReference type="InterPro" id="IPR045115">
    <property type="entry name" value="BOL2"/>
</dbReference>
<dbReference type="GO" id="GO:0005829">
    <property type="term" value="C:cytosol"/>
    <property type="evidence" value="ECO:0007669"/>
    <property type="project" value="TreeGrafter"/>
</dbReference>
<gene>
    <name evidence="2" type="ORF">PACLA_8A053707</name>
</gene>
<evidence type="ECO:0000313" key="2">
    <source>
        <dbReference type="EMBL" id="CAB3981735.1"/>
    </source>
</evidence>
<keyword evidence="3" id="KW-1185">Reference proteome</keyword>
<dbReference type="GO" id="GO:0006879">
    <property type="term" value="P:intracellular iron ion homeostasis"/>
    <property type="evidence" value="ECO:0007669"/>
    <property type="project" value="InterPro"/>
</dbReference>
<dbReference type="PANTHER" id="PTHR12735">
    <property type="entry name" value="BOLA-LIKE PROTEIN-RELATED"/>
    <property type="match status" value="1"/>
</dbReference>
<dbReference type="EMBL" id="CACRXK020000424">
    <property type="protein sequence ID" value="CAB3981735.1"/>
    <property type="molecule type" value="Genomic_DNA"/>
</dbReference>
<comment type="caution">
    <text evidence="2">The sequence shown here is derived from an EMBL/GenBank/DDBJ whole genome shotgun (WGS) entry which is preliminary data.</text>
</comment>
<name>A0A7D9DBH8_PARCT</name>
<comment type="similarity">
    <text evidence="1">Belongs to the BolA/IbaG family.</text>
</comment>
<dbReference type="OrthoDB" id="4983at2759"/>
<dbReference type="GO" id="GO:0051537">
    <property type="term" value="F:2 iron, 2 sulfur cluster binding"/>
    <property type="evidence" value="ECO:0007669"/>
    <property type="project" value="InterPro"/>
</dbReference>
<dbReference type="GO" id="GO:0051604">
    <property type="term" value="P:protein maturation"/>
    <property type="evidence" value="ECO:0007669"/>
    <property type="project" value="InterPro"/>
</dbReference>
<dbReference type="InterPro" id="IPR036065">
    <property type="entry name" value="BolA-like_sf"/>
</dbReference>
<accession>A0A7D9DBH8</accession>
<organism evidence="2 3">
    <name type="scientific">Paramuricea clavata</name>
    <name type="common">Red gorgonian</name>
    <name type="synonym">Violescent sea-whip</name>
    <dbReference type="NCBI Taxonomy" id="317549"/>
    <lineage>
        <taxon>Eukaryota</taxon>
        <taxon>Metazoa</taxon>
        <taxon>Cnidaria</taxon>
        <taxon>Anthozoa</taxon>
        <taxon>Octocorallia</taxon>
        <taxon>Malacalcyonacea</taxon>
        <taxon>Plexauridae</taxon>
        <taxon>Paramuricea</taxon>
    </lineage>
</organism>
<dbReference type="Proteomes" id="UP001152795">
    <property type="component" value="Unassembled WGS sequence"/>
</dbReference>
<proteinExistence type="inferred from homology"/>
<dbReference type="Gene3D" id="3.10.20.90">
    <property type="entry name" value="Phosphatidylinositol 3-kinase Catalytic Subunit, Chain A, domain 1"/>
    <property type="match status" value="1"/>
</dbReference>
<evidence type="ECO:0000313" key="3">
    <source>
        <dbReference type="Proteomes" id="UP001152795"/>
    </source>
</evidence>
<dbReference type="GO" id="GO:0005634">
    <property type="term" value="C:nucleus"/>
    <property type="evidence" value="ECO:0007669"/>
    <property type="project" value="TreeGrafter"/>
</dbReference>
<evidence type="ECO:0000256" key="1">
    <source>
        <dbReference type="RuleBase" id="RU003860"/>
    </source>
</evidence>
<dbReference type="PANTHER" id="PTHR12735:SF27">
    <property type="entry name" value="BOLA-LIKE PROTEIN 2"/>
    <property type="match status" value="1"/>
</dbReference>
<reference evidence="2" key="1">
    <citation type="submission" date="2020-04" db="EMBL/GenBank/DDBJ databases">
        <authorList>
            <person name="Alioto T."/>
            <person name="Alioto T."/>
            <person name="Gomez Garrido J."/>
        </authorList>
    </citation>
    <scope>NUCLEOTIDE SEQUENCE</scope>
    <source>
        <strain evidence="2">A484AB</strain>
    </source>
</reference>
<sequence length="119" mass="13666">MSYVCFDLNSLRGIFLEVLPKCLTYTLTKASKTKMADMKSIVETKLTEEFSPVHLDVTDITAEKCDTSFNVIIVSDKFTGKPLLQRHRMVNSCLEEELKSIHAFTMKTLTPEQWEKQKT</sequence>